<evidence type="ECO:0000256" key="1">
    <source>
        <dbReference type="ARBA" id="ARBA00022989"/>
    </source>
</evidence>
<dbReference type="GO" id="GO:0038023">
    <property type="term" value="F:signaling receptor activity"/>
    <property type="evidence" value="ECO:0007669"/>
    <property type="project" value="TreeGrafter"/>
</dbReference>
<keyword evidence="4" id="KW-0472">Membrane</keyword>
<dbReference type="GeneTree" id="ENSGT00940000158835"/>
<keyword evidence="4" id="KW-0812">Transmembrane</keyword>
<feature type="region of interest" description="Disordered" evidence="3">
    <location>
        <begin position="1"/>
        <end position="35"/>
    </location>
</feature>
<evidence type="ECO:0000256" key="4">
    <source>
        <dbReference type="SAM" id="Phobius"/>
    </source>
</evidence>
<dbReference type="Ensembl" id="ENSNGAT00000031167.1">
    <property type="protein sequence ID" value="ENSNGAP00000025447.1"/>
    <property type="gene ID" value="ENSNGAG00000023388.1"/>
</dbReference>
<dbReference type="GO" id="GO:0005886">
    <property type="term" value="C:plasma membrane"/>
    <property type="evidence" value="ECO:0007669"/>
    <property type="project" value="TreeGrafter"/>
</dbReference>
<organism evidence="5 6">
    <name type="scientific">Nannospalax galili</name>
    <name type="common">Northern Israeli blind subterranean mole rat</name>
    <name type="synonym">Spalax galili</name>
    <dbReference type="NCBI Taxonomy" id="1026970"/>
    <lineage>
        <taxon>Eukaryota</taxon>
        <taxon>Metazoa</taxon>
        <taxon>Chordata</taxon>
        <taxon>Craniata</taxon>
        <taxon>Vertebrata</taxon>
        <taxon>Euteleostomi</taxon>
        <taxon>Mammalia</taxon>
        <taxon>Eutheria</taxon>
        <taxon>Euarchontoglires</taxon>
        <taxon>Glires</taxon>
        <taxon>Rodentia</taxon>
        <taxon>Myomorpha</taxon>
        <taxon>Muroidea</taxon>
        <taxon>Spalacidae</taxon>
        <taxon>Spalacinae</taxon>
        <taxon>Nannospalax</taxon>
    </lineage>
</organism>
<reference evidence="5" key="2">
    <citation type="submission" date="2025-09" db="UniProtKB">
        <authorList>
            <consortium name="Ensembl"/>
        </authorList>
    </citation>
    <scope>IDENTIFICATION</scope>
</reference>
<dbReference type="InterPro" id="IPR051527">
    <property type="entry name" value="KLR_subfamily_B"/>
</dbReference>
<dbReference type="PANTHER" id="PTHR46784:SF1">
    <property type="entry name" value="KILLER CELL LECTIN-LIKE RECEPTOR SUBFAMILY B MEMBER 1"/>
    <property type="match status" value="1"/>
</dbReference>
<keyword evidence="1 4" id="KW-1133">Transmembrane helix</keyword>
<evidence type="ECO:0000256" key="2">
    <source>
        <dbReference type="ARBA" id="ARBA00023157"/>
    </source>
</evidence>
<dbReference type="AlphaFoldDB" id="A0A8C6WDC5"/>
<dbReference type="SUPFAM" id="SSF56436">
    <property type="entry name" value="C-type lectin-like"/>
    <property type="match status" value="1"/>
</dbReference>
<dbReference type="PANTHER" id="PTHR46784">
    <property type="entry name" value="KILLER CELL LECTIN-LIKE RECEPTOR SUBFAMILY B MEMBER 1"/>
    <property type="match status" value="1"/>
</dbReference>
<evidence type="ECO:0000313" key="5">
    <source>
        <dbReference type="Ensembl" id="ENSNGAP00000025447.1"/>
    </source>
</evidence>
<proteinExistence type="predicted"/>
<reference evidence="5" key="1">
    <citation type="submission" date="2025-08" db="UniProtKB">
        <authorList>
            <consortium name="Ensembl"/>
        </authorList>
    </citation>
    <scope>IDENTIFICATION</scope>
</reference>
<dbReference type="InterPro" id="IPR016187">
    <property type="entry name" value="CTDL_fold"/>
</dbReference>
<protein>
    <submittedName>
        <fullName evidence="5">Uncharacterized protein</fullName>
    </submittedName>
</protein>
<dbReference type="InterPro" id="IPR016186">
    <property type="entry name" value="C-type_lectin-like/link_sf"/>
</dbReference>
<keyword evidence="2" id="KW-1015">Disulfide bond</keyword>
<dbReference type="Proteomes" id="UP000694381">
    <property type="component" value="Unassembled WGS sequence"/>
</dbReference>
<feature type="transmembrane region" description="Helical" evidence="4">
    <location>
        <begin position="44"/>
        <end position="69"/>
    </location>
</feature>
<sequence length="107" mass="12031">MVSENIYANTNFKNESDFSDTNSTSPPCPHKKPAHESCHSFSKFLLATFTICFLLLTILLSVVFINQIWSCCPESWKPFSSECYFISSDSGSWNESKENCSSMGAHL</sequence>
<accession>A0A8C6WDC5</accession>
<dbReference type="GO" id="GO:0009986">
    <property type="term" value="C:cell surface"/>
    <property type="evidence" value="ECO:0007669"/>
    <property type="project" value="TreeGrafter"/>
</dbReference>
<name>A0A8C6WDC5_NANGA</name>
<evidence type="ECO:0000256" key="3">
    <source>
        <dbReference type="SAM" id="MobiDB-lite"/>
    </source>
</evidence>
<dbReference type="GO" id="GO:0042269">
    <property type="term" value="P:regulation of natural killer cell mediated cytotoxicity"/>
    <property type="evidence" value="ECO:0007669"/>
    <property type="project" value="TreeGrafter"/>
</dbReference>
<keyword evidence="6" id="KW-1185">Reference proteome</keyword>
<evidence type="ECO:0000313" key="6">
    <source>
        <dbReference type="Proteomes" id="UP000694381"/>
    </source>
</evidence>
<feature type="compositionally biased region" description="Polar residues" evidence="3">
    <location>
        <begin position="1"/>
        <end position="25"/>
    </location>
</feature>
<dbReference type="Gene3D" id="3.10.100.10">
    <property type="entry name" value="Mannose-Binding Protein A, subunit A"/>
    <property type="match status" value="1"/>
</dbReference>